<evidence type="ECO:0000313" key="6">
    <source>
        <dbReference type="EMBL" id="KAG6438085.1"/>
    </source>
</evidence>
<dbReference type="Pfam" id="PF05055">
    <property type="entry name" value="DUF677"/>
    <property type="match status" value="1"/>
</dbReference>
<comment type="caution">
    <text evidence="6">The sequence shown here is derived from an EMBL/GenBank/DDBJ whole genome shotgun (WGS) entry which is preliminary data.</text>
</comment>
<keyword evidence="5" id="KW-0472">Membrane</keyword>
<evidence type="ECO:0000313" key="7">
    <source>
        <dbReference type="Proteomes" id="UP000298416"/>
    </source>
</evidence>
<comment type="subcellular location">
    <subcellularLocation>
        <location evidence="1">Membrane</location>
    </subcellularLocation>
</comment>
<comment type="similarity">
    <text evidence="2">Belongs to the UPF0496 family.</text>
</comment>
<dbReference type="EMBL" id="PNBA02000001">
    <property type="protein sequence ID" value="KAG6438085.1"/>
    <property type="molecule type" value="Genomic_DNA"/>
</dbReference>
<evidence type="ECO:0000256" key="2">
    <source>
        <dbReference type="ARBA" id="ARBA00009074"/>
    </source>
</evidence>
<name>A0A8X8YUW2_SALSN</name>
<protein>
    <submittedName>
        <fullName evidence="6">Uncharacterized protein</fullName>
    </submittedName>
</protein>
<keyword evidence="4" id="KW-1133">Transmembrane helix</keyword>
<accession>A0A8X8YUW2</accession>
<reference evidence="6" key="2">
    <citation type="submission" date="2020-08" db="EMBL/GenBank/DDBJ databases">
        <title>Plant Genome Project.</title>
        <authorList>
            <person name="Zhang R.-G."/>
        </authorList>
    </citation>
    <scope>NUCLEOTIDE SEQUENCE</scope>
    <source>
        <strain evidence="6">Huo1</strain>
        <tissue evidence="6">Leaf</tissue>
    </source>
</reference>
<keyword evidence="7" id="KW-1185">Reference proteome</keyword>
<evidence type="ECO:0000256" key="1">
    <source>
        <dbReference type="ARBA" id="ARBA00004370"/>
    </source>
</evidence>
<gene>
    <name evidence="6" type="ORF">SASPL_103021</name>
</gene>
<evidence type="ECO:0000256" key="5">
    <source>
        <dbReference type="ARBA" id="ARBA00023136"/>
    </source>
</evidence>
<reference evidence="6" key="1">
    <citation type="submission" date="2018-01" db="EMBL/GenBank/DDBJ databases">
        <authorList>
            <person name="Mao J.F."/>
        </authorList>
    </citation>
    <scope>NUCLEOTIDE SEQUENCE</scope>
    <source>
        <strain evidence="6">Huo1</strain>
        <tissue evidence="6">Leaf</tissue>
    </source>
</reference>
<evidence type="ECO:0000256" key="4">
    <source>
        <dbReference type="ARBA" id="ARBA00022989"/>
    </source>
</evidence>
<dbReference type="AlphaFoldDB" id="A0A8X8YUW2"/>
<dbReference type="GO" id="GO:0016020">
    <property type="term" value="C:membrane"/>
    <property type="evidence" value="ECO:0007669"/>
    <property type="project" value="UniProtKB-SubCell"/>
</dbReference>
<keyword evidence="3" id="KW-0812">Transmembrane</keyword>
<sequence>MATKSNIILIDVISDEQLQPNQQLVIAFEALLKDDHHKLSEFAQNYYSSTLKLTPQGNFIPDLSSLHNQHRMMRETLPSLRKNCSAMLDCLDTYKKLSAVIFAGAASITAAVIAANSSHAKMAPVAGVGAGAAFLLVELRKWIHSLLEKREADVKKLKEITYHMNIGAGDAINDLDAIIAFLSENGGSRKKRAAIREKLLRDYNDNMKRTKEKVNRVLGLL</sequence>
<proteinExistence type="inferred from homology"/>
<dbReference type="InterPro" id="IPR007749">
    <property type="entry name" value="DUF677"/>
</dbReference>
<organism evidence="6">
    <name type="scientific">Salvia splendens</name>
    <name type="common">Scarlet sage</name>
    <dbReference type="NCBI Taxonomy" id="180675"/>
    <lineage>
        <taxon>Eukaryota</taxon>
        <taxon>Viridiplantae</taxon>
        <taxon>Streptophyta</taxon>
        <taxon>Embryophyta</taxon>
        <taxon>Tracheophyta</taxon>
        <taxon>Spermatophyta</taxon>
        <taxon>Magnoliopsida</taxon>
        <taxon>eudicotyledons</taxon>
        <taxon>Gunneridae</taxon>
        <taxon>Pentapetalae</taxon>
        <taxon>asterids</taxon>
        <taxon>lamiids</taxon>
        <taxon>Lamiales</taxon>
        <taxon>Lamiaceae</taxon>
        <taxon>Nepetoideae</taxon>
        <taxon>Mentheae</taxon>
        <taxon>Salviinae</taxon>
        <taxon>Salvia</taxon>
        <taxon>Salvia subgen. Calosphace</taxon>
        <taxon>core Calosphace</taxon>
    </lineage>
</organism>
<dbReference type="Proteomes" id="UP000298416">
    <property type="component" value="Unassembled WGS sequence"/>
</dbReference>
<evidence type="ECO:0000256" key="3">
    <source>
        <dbReference type="ARBA" id="ARBA00022692"/>
    </source>
</evidence>